<evidence type="ECO:0000313" key="17">
    <source>
        <dbReference type="Proteomes" id="UP001516400"/>
    </source>
</evidence>
<keyword evidence="10" id="KW-0325">Glycoprotein</keyword>
<keyword evidence="3" id="KW-1003">Cell membrane</keyword>
<keyword evidence="7 14" id="KW-1133">Transmembrane helix</keyword>
<sequence length="1415" mass="162656">MTGSNVDSTSYDYITKFLKILAYIFVFIVVLCSAILSKGTLLLMTSQVKPNTTRPFCNKLIGHSSDVLNRDFVVTLPVEERAVWIWVLIFSYFVPQIATLYRSLRVCLFKSWKKTEIWQHLLPLFITETFPAIGSAILVFCILPELDVLKAAMLTNAFCFIPGLIACISRNPLDLDILDSTTIMILDIICIIAQATSFFMWPLLQGNSKLLLIPVSAIFISFGWWENYVDENAKIPFIRKLAQERRIFQNRTYFLYIFVSITNCLIFFGTSMVIFWIQEGELGFLFDKFGEAFSDRLINVTEVKMYVEDLASVGLDDTFSINNGTTVQANVWTPLTILIVNFMSSYICYAFVKFASKVSIQEFSFALAISMTIPVLLSILTVMTGEYLEDECNFTNILPGYLFFTPPPLYLLRDFLTQQYAWVWLLWFLSQVWITFHIWNPKCEKLANTENLFVRPMFDAFLIDQSVCMNRRRADAPIKAETKSATPITPKIYVCATMWHEIGEEMMTFFKSIMRLDEDHCAHRIAKYFMHVNVPSYYELECNIFFDDAFIRKSEKDQDPLLNSYVLEMISKIEVAASEVHGINMKLRPPKIYSTPYGGRIEWTLPGRTKLIVHLKDKAKIRAKKRWSQVMYMYYLLGHRLMDNPAIECKTATSENTFILALDGDIDFKPEAVHLLMEYMKKNKKLGAACGRIHPVGSGAIAWYQVFEYAVGHWLQKATEHVIGCVLCSPGCFSLFRSEVLMQDRVMCKYTTEATEARHRVQYDQGEDRWLCTLILQAGYRVEYAAASDSYTHCPEGFNEFYNQRRRWIPSTMANIIDVLGDYKHIIEVNDDISMFYIFYQAILLVGTIIEPGTIFLMLVGATTAVFNLDQWSSFMVNLLPISTFILICALCKDTVQLLAAGIISGMYGLIMTAVLVGVIMQIHDDGLLAPTSIFFFLLIMEFVVAAILHPKEYYCLKYGIIYYITVPSMYMLLMIYSVFNMNNVSWGTRDVTVAPSDETKPEDQKENQATATNKKDEGWLSLLGKESRKEDGSLELSCLDLFTCLFCTHPSVEQEKLKAIQKALEQLNKKLDSLGNQDKIVSDEPKPIRLEGATATPKNNGKEDPASKSKAEKESPDDIISNSWFYHKELIRGEVKWLDDKEEKFWSALIGKYLEPIDESDKKLTVGKELKDLRDKMVFTFFMLNAIFVLVIFLLTLEKDVIHLNWPYNPKINFTYSIDENQVEISKDYLQLEPIGFAVLLTFGSLLFIQSFGMLIHRFETFSQILSNTIIDWKLFKPDVSKDPETLKYVTRDNAVALAKKLQQLYDVSKSKDEINNERLPPGKRKSVFMPDPMKKKKPQIYDLVDSYKTRMKMYDDESFQGPVDRRTVDHIKFRHSEVIRKSQAHLLAQNAGRPIQPCTFYEMPELDGGETFS</sequence>
<feature type="region of interest" description="Disordered" evidence="13">
    <location>
        <begin position="1077"/>
        <end position="1116"/>
    </location>
</feature>
<evidence type="ECO:0000256" key="7">
    <source>
        <dbReference type="ARBA" id="ARBA00022989"/>
    </source>
</evidence>
<dbReference type="Pfam" id="PF03142">
    <property type="entry name" value="Chitin_synth_2"/>
    <property type="match status" value="1"/>
</dbReference>
<feature type="transmembrane region" description="Helical" evidence="14">
    <location>
        <begin position="121"/>
        <end position="143"/>
    </location>
</feature>
<feature type="transmembrane region" description="Helical" evidence="14">
    <location>
        <begin position="364"/>
        <end position="383"/>
    </location>
</feature>
<evidence type="ECO:0000256" key="12">
    <source>
        <dbReference type="ARBA" id="ARBA00048014"/>
    </source>
</evidence>
<comment type="catalytic activity">
    <reaction evidence="12">
        <text>[(1-&gt;4)-N-acetyl-beta-D-glucosaminyl](n) + UDP-N-acetyl-alpha-D-glucosamine = [(1-&gt;4)-N-acetyl-beta-D-glucosaminyl](n+1) + UDP + H(+)</text>
        <dbReference type="Rhea" id="RHEA:16637"/>
        <dbReference type="Rhea" id="RHEA-COMP:9593"/>
        <dbReference type="Rhea" id="RHEA-COMP:9595"/>
        <dbReference type="ChEBI" id="CHEBI:15378"/>
        <dbReference type="ChEBI" id="CHEBI:17029"/>
        <dbReference type="ChEBI" id="CHEBI:57705"/>
        <dbReference type="ChEBI" id="CHEBI:58223"/>
        <dbReference type="EC" id="2.4.1.16"/>
    </reaction>
</comment>
<keyword evidence="8" id="KW-0175">Coiled coil</keyword>
<evidence type="ECO:0000256" key="8">
    <source>
        <dbReference type="ARBA" id="ARBA00023054"/>
    </source>
</evidence>
<dbReference type="InterPro" id="IPR004835">
    <property type="entry name" value="Chitin_synth"/>
</dbReference>
<comment type="similarity">
    <text evidence="11">Belongs to the chitin synthase family. Class IV subfamily.</text>
</comment>
<feature type="transmembrane region" description="Helical" evidence="14">
    <location>
        <begin position="253"/>
        <end position="277"/>
    </location>
</feature>
<evidence type="ECO:0000256" key="10">
    <source>
        <dbReference type="ARBA" id="ARBA00023180"/>
    </source>
</evidence>
<evidence type="ECO:0000256" key="3">
    <source>
        <dbReference type="ARBA" id="ARBA00022475"/>
    </source>
</evidence>
<feature type="transmembrane region" description="Helical" evidence="14">
    <location>
        <begin position="83"/>
        <end position="101"/>
    </location>
</feature>
<keyword evidence="4" id="KW-0328">Glycosyltransferase</keyword>
<dbReference type="EMBL" id="JABFTP020000021">
    <property type="protein sequence ID" value="KAL3268213.1"/>
    <property type="molecule type" value="Genomic_DNA"/>
</dbReference>
<feature type="transmembrane region" description="Helical" evidence="14">
    <location>
        <begin position="837"/>
        <end position="860"/>
    </location>
</feature>
<evidence type="ECO:0000256" key="11">
    <source>
        <dbReference type="ARBA" id="ARBA00046329"/>
    </source>
</evidence>
<keyword evidence="5" id="KW-0808">Transferase</keyword>
<dbReference type="CDD" id="cd04190">
    <property type="entry name" value="Chitin_synth_C"/>
    <property type="match status" value="1"/>
</dbReference>
<protein>
    <recommendedName>
        <fullName evidence="2">chitin synthase</fullName>
        <ecNumber evidence="2">2.4.1.16</ecNumber>
    </recommendedName>
</protein>
<reference evidence="16 17" key="1">
    <citation type="journal article" date="2021" name="BMC Biol.">
        <title>Horizontally acquired antibacterial genes associated with adaptive radiation of ladybird beetles.</title>
        <authorList>
            <person name="Li H.S."/>
            <person name="Tang X.F."/>
            <person name="Huang Y.H."/>
            <person name="Xu Z.Y."/>
            <person name="Chen M.L."/>
            <person name="Du X.Y."/>
            <person name="Qiu B.Y."/>
            <person name="Chen P.T."/>
            <person name="Zhang W."/>
            <person name="Slipinski A."/>
            <person name="Escalona H.E."/>
            <person name="Waterhouse R.M."/>
            <person name="Zwick A."/>
            <person name="Pang H."/>
        </authorList>
    </citation>
    <scope>NUCLEOTIDE SEQUENCE [LARGE SCALE GENOMIC DNA]</scope>
    <source>
        <strain evidence="16">SYSU2018</strain>
    </source>
</reference>
<dbReference type="PANTHER" id="PTHR22914">
    <property type="entry name" value="CHITIN SYNTHASE"/>
    <property type="match status" value="1"/>
</dbReference>
<dbReference type="InterPro" id="IPR055120">
    <property type="entry name" value="Chs-1/2_IV_N"/>
</dbReference>
<comment type="subcellular location">
    <subcellularLocation>
        <location evidence="1">Cell membrane</location>
        <topology evidence="1">Multi-pass membrane protein</topology>
    </subcellularLocation>
</comment>
<evidence type="ECO:0000256" key="4">
    <source>
        <dbReference type="ARBA" id="ARBA00022676"/>
    </source>
</evidence>
<dbReference type="Pfam" id="PF23000">
    <property type="entry name" value="ChitinSynthase_IV_N"/>
    <property type="match status" value="1"/>
</dbReference>
<keyword evidence="17" id="KW-1185">Reference proteome</keyword>
<gene>
    <name evidence="16" type="ORF">HHI36_007337</name>
</gene>
<organism evidence="16 17">
    <name type="scientific">Cryptolaemus montrouzieri</name>
    <dbReference type="NCBI Taxonomy" id="559131"/>
    <lineage>
        <taxon>Eukaryota</taxon>
        <taxon>Metazoa</taxon>
        <taxon>Ecdysozoa</taxon>
        <taxon>Arthropoda</taxon>
        <taxon>Hexapoda</taxon>
        <taxon>Insecta</taxon>
        <taxon>Pterygota</taxon>
        <taxon>Neoptera</taxon>
        <taxon>Endopterygota</taxon>
        <taxon>Coleoptera</taxon>
        <taxon>Polyphaga</taxon>
        <taxon>Cucujiformia</taxon>
        <taxon>Coccinelloidea</taxon>
        <taxon>Coccinellidae</taxon>
        <taxon>Scymninae</taxon>
        <taxon>Scymnini</taxon>
        <taxon>Cryptolaemus</taxon>
    </lineage>
</organism>
<evidence type="ECO:0000256" key="1">
    <source>
        <dbReference type="ARBA" id="ARBA00004651"/>
    </source>
</evidence>
<feature type="transmembrane region" description="Helical" evidence="14">
    <location>
        <begin position="181"/>
        <end position="204"/>
    </location>
</feature>
<feature type="transmembrane region" description="Helical" evidence="14">
    <location>
        <begin position="929"/>
        <end position="949"/>
    </location>
</feature>
<dbReference type="InterPro" id="IPR029044">
    <property type="entry name" value="Nucleotide-diphossugar_trans"/>
</dbReference>
<dbReference type="GO" id="GO:0004100">
    <property type="term" value="F:chitin synthase activity"/>
    <property type="evidence" value="ECO:0007669"/>
    <property type="project" value="UniProtKB-EC"/>
</dbReference>
<evidence type="ECO:0000256" key="2">
    <source>
        <dbReference type="ARBA" id="ARBA00012543"/>
    </source>
</evidence>
<dbReference type="FunFam" id="3.90.550.10:FF:000139">
    <property type="entry name" value="Chitin synthase 8"/>
    <property type="match status" value="1"/>
</dbReference>
<feature type="transmembrane region" description="Helical" evidence="14">
    <location>
        <begin position="420"/>
        <end position="439"/>
    </location>
</feature>
<evidence type="ECO:0000256" key="5">
    <source>
        <dbReference type="ARBA" id="ARBA00022679"/>
    </source>
</evidence>
<evidence type="ECO:0000256" key="14">
    <source>
        <dbReference type="SAM" id="Phobius"/>
    </source>
</evidence>
<feature type="domain" description="Chitin synthase chs-1/2 N-terminal putative transporter" evidence="15">
    <location>
        <begin position="13"/>
        <end position="243"/>
    </location>
</feature>
<feature type="compositionally biased region" description="Basic and acidic residues" evidence="13">
    <location>
        <begin position="1081"/>
        <end position="1090"/>
    </location>
</feature>
<evidence type="ECO:0000256" key="9">
    <source>
        <dbReference type="ARBA" id="ARBA00023136"/>
    </source>
</evidence>
<accession>A0ABD2MPD3</accession>
<feature type="transmembrane region" description="Helical" evidence="14">
    <location>
        <begin position="331"/>
        <end position="352"/>
    </location>
</feature>
<dbReference type="SUPFAM" id="SSF53448">
    <property type="entry name" value="Nucleotide-diphospho-sugar transferases"/>
    <property type="match status" value="1"/>
</dbReference>
<feature type="transmembrane region" description="Helical" evidence="14">
    <location>
        <begin position="961"/>
        <end position="980"/>
    </location>
</feature>
<feature type="transmembrane region" description="Helical" evidence="14">
    <location>
        <begin position="1236"/>
        <end position="1257"/>
    </location>
</feature>
<feature type="transmembrane region" description="Helical" evidence="14">
    <location>
        <begin position="20"/>
        <end position="44"/>
    </location>
</feature>
<dbReference type="Proteomes" id="UP001516400">
    <property type="component" value="Unassembled WGS sequence"/>
</dbReference>
<comment type="caution">
    <text evidence="16">The sequence shown here is derived from an EMBL/GenBank/DDBJ whole genome shotgun (WGS) entry which is preliminary data.</text>
</comment>
<feature type="transmembrane region" description="Helical" evidence="14">
    <location>
        <begin position="210"/>
        <end position="229"/>
    </location>
</feature>
<evidence type="ECO:0000313" key="16">
    <source>
        <dbReference type="EMBL" id="KAL3268213.1"/>
    </source>
</evidence>
<feature type="transmembrane region" description="Helical" evidence="14">
    <location>
        <begin position="149"/>
        <end position="169"/>
    </location>
</feature>
<name>A0ABD2MPD3_9CUCU</name>
<evidence type="ECO:0000256" key="13">
    <source>
        <dbReference type="SAM" id="MobiDB-lite"/>
    </source>
</evidence>
<proteinExistence type="inferred from homology"/>
<keyword evidence="6 14" id="KW-0812">Transmembrane</keyword>
<dbReference type="PANTHER" id="PTHR22914:SF42">
    <property type="entry name" value="CHITIN SYNTHASE"/>
    <property type="match status" value="1"/>
</dbReference>
<dbReference type="EC" id="2.4.1.16" evidence="2"/>
<feature type="compositionally biased region" description="Basic and acidic residues" evidence="13">
    <location>
        <begin position="1101"/>
        <end position="1116"/>
    </location>
</feature>
<evidence type="ECO:0000259" key="15">
    <source>
        <dbReference type="Pfam" id="PF23000"/>
    </source>
</evidence>
<evidence type="ECO:0000256" key="6">
    <source>
        <dbReference type="ARBA" id="ARBA00022692"/>
    </source>
</evidence>
<feature type="transmembrane region" description="Helical" evidence="14">
    <location>
        <begin position="898"/>
        <end position="923"/>
    </location>
</feature>
<dbReference type="GO" id="GO:0005886">
    <property type="term" value="C:plasma membrane"/>
    <property type="evidence" value="ECO:0007669"/>
    <property type="project" value="UniProtKB-SubCell"/>
</dbReference>
<feature type="transmembrane region" description="Helical" evidence="14">
    <location>
        <begin position="1179"/>
        <end position="1198"/>
    </location>
</feature>
<keyword evidence="9 14" id="KW-0472">Membrane</keyword>